<keyword evidence="1" id="KW-1133">Transmembrane helix</keyword>
<keyword evidence="3" id="KW-1185">Reference proteome</keyword>
<feature type="transmembrane region" description="Helical" evidence="1">
    <location>
        <begin position="6"/>
        <end position="27"/>
    </location>
</feature>
<dbReference type="Proteomes" id="UP000030643">
    <property type="component" value="Unassembled WGS sequence"/>
</dbReference>
<evidence type="ECO:0000256" key="1">
    <source>
        <dbReference type="SAM" id="Phobius"/>
    </source>
</evidence>
<sequence>MDFSGLTQFITSQVAGVLTAIVAVLVVSRFAGRDFKGLLIIAIAGGLAYYLVHDTATVFGWISNIANMVKG</sequence>
<evidence type="ECO:0000313" key="3">
    <source>
        <dbReference type="Proteomes" id="UP000030643"/>
    </source>
</evidence>
<name>A0A069D0B4_WEIOS</name>
<evidence type="ECO:0000313" key="2">
    <source>
        <dbReference type="EMBL" id="GAK30756.1"/>
    </source>
</evidence>
<dbReference type="AlphaFoldDB" id="A0A069D0B4"/>
<proteinExistence type="predicted"/>
<accession>A0A069D0B4</accession>
<reference evidence="3" key="1">
    <citation type="journal article" date="2014" name="Genome Announc.">
        <title>Draft genome sequence of Weissella oryzae SG25T, isolated from fermented rice grains.</title>
        <authorList>
            <person name="Tanizawa Y."/>
            <person name="Fujisawa T."/>
            <person name="Mochizuki T."/>
            <person name="Kaminuma E."/>
            <person name="Suzuki Y."/>
            <person name="Nakamura Y."/>
            <person name="Tohno M."/>
        </authorList>
    </citation>
    <scope>NUCLEOTIDE SEQUENCE [LARGE SCALE GENOMIC DNA]</scope>
    <source>
        <strain evidence="3">DSM 25784 / JCM 18191 / LMG 30913 / SG25</strain>
    </source>
</reference>
<dbReference type="RefSeq" id="WP_027698838.1">
    <property type="nucleotide sequence ID" value="NZ_DF820488.1"/>
</dbReference>
<gene>
    <name evidence="2" type="ORF">WOSG25_050280</name>
</gene>
<keyword evidence="1" id="KW-0472">Membrane</keyword>
<protein>
    <submittedName>
        <fullName evidence="2">Uncharacterized protein</fullName>
    </submittedName>
</protein>
<keyword evidence="1" id="KW-0812">Transmembrane</keyword>
<dbReference type="STRING" id="1329250.WOSG25_050280"/>
<feature type="transmembrane region" description="Helical" evidence="1">
    <location>
        <begin position="39"/>
        <end position="62"/>
    </location>
</feature>
<dbReference type="EMBL" id="DF820488">
    <property type="protein sequence ID" value="GAK30756.1"/>
    <property type="molecule type" value="Genomic_DNA"/>
</dbReference>
<organism evidence="2 3">
    <name type="scientific">Weissella oryzae (strain DSM 25784 / JCM 18191 / LMG 30913 / SG25)</name>
    <dbReference type="NCBI Taxonomy" id="1329250"/>
    <lineage>
        <taxon>Bacteria</taxon>
        <taxon>Bacillati</taxon>
        <taxon>Bacillota</taxon>
        <taxon>Bacilli</taxon>
        <taxon>Lactobacillales</taxon>
        <taxon>Lactobacillaceae</taxon>
        <taxon>Weissella</taxon>
    </lineage>
</organism>